<dbReference type="Proteomes" id="UP000267606">
    <property type="component" value="Unassembled WGS sequence"/>
</dbReference>
<dbReference type="PANTHER" id="PTHR45775">
    <property type="entry name" value="RAD, GEM/KIR FAMILY MEMBER 2, ISOFORM C"/>
    <property type="match status" value="1"/>
</dbReference>
<dbReference type="EMBL" id="UZAJ01040465">
    <property type="protein sequence ID" value="VDP14991.1"/>
    <property type="molecule type" value="Genomic_DNA"/>
</dbReference>
<evidence type="ECO:0000313" key="4">
    <source>
        <dbReference type="Proteomes" id="UP000267606"/>
    </source>
</evidence>
<sequence length="182" mass="21397">MTSDYRNTYATDIEKVDNTVSIIIGDKESELTFHEVDLQNDNSWLDDKADIYLLIYSIDSKSSFKRVMDVVDCLRESASSRHTPIVMAANKVDLERKRAVSKAGNLLKRALMRAISKNEMISKLPFEDFQKEEDNKWVARLSCFLLSFHFFLQKQANKCTHFKSNLIERFRNWRRFLPNLNY</sequence>
<dbReference type="PANTHER" id="PTHR45775:SF11">
    <property type="entry name" value="GTP-BINDING PROTEIN GEM"/>
    <property type="match status" value="1"/>
</dbReference>
<protein>
    <submittedName>
        <fullName evidence="5">Ras family protein</fullName>
    </submittedName>
</protein>
<dbReference type="InterPro" id="IPR001806">
    <property type="entry name" value="Small_GTPase"/>
</dbReference>
<proteinExistence type="inferred from homology"/>
<dbReference type="WBParaSite" id="OFLC_0001391601-mRNA-1">
    <property type="protein sequence ID" value="OFLC_0001391601-mRNA-1"/>
    <property type="gene ID" value="OFLC_0001391601"/>
</dbReference>
<dbReference type="GO" id="GO:0005525">
    <property type="term" value="F:GTP binding"/>
    <property type="evidence" value="ECO:0007669"/>
    <property type="project" value="InterPro"/>
</dbReference>
<dbReference type="GO" id="GO:0003924">
    <property type="term" value="F:GTPase activity"/>
    <property type="evidence" value="ECO:0007669"/>
    <property type="project" value="InterPro"/>
</dbReference>
<gene>
    <name evidence="3" type="ORF">OFLC_LOCUS13915</name>
</gene>
<evidence type="ECO:0000313" key="3">
    <source>
        <dbReference type="EMBL" id="VDP14991.1"/>
    </source>
</evidence>
<dbReference type="Pfam" id="PF00071">
    <property type="entry name" value="Ras"/>
    <property type="match status" value="1"/>
</dbReference>
<dbReference type="GO" id="GO:0005886">
    <property type="term" value="C:plasma membrane"/>
    <property type="evidence" value="ECO:0007669"/>
    <property type="project" value="TreeGrafter"/>
</dbReference>
<accession>A0A183I2F3</accession>
<comment type="similarity">
    <text evidence="1">Belongs to the small GTPase superfamily. RGK family.</text>
</comment>
<evidence type="ECO:0000313" key="5">
    <source>
        <dbReference type="WBParaSite" id="OFLC_0001391601-mRNA-1"/>
    </source>
</evidence>
<organism evidence="5">
    <name type="scientific">Onchocerca flexuosa</name>
    <dbReference type="NCBI Taxonomy" id="387005"/>
    <lineage>
        <taxon>Eukaryota</taxon>
        <taxon>Metazoa</taxon>
        <taxon>Ecdysozoa</taxon>
        <taxon>Nematoda</taxon>
        <taxon>Chromadorea</taxon>
        <taxon>Rhabditida</taxon>
        <taxon>Spirurina</taxon>
        <taxon>Spiruromorpha</taxon>
        <taxon>Filarioidea</taxon>
        <taxon>Onchocercidae</taxon>
        <taxon>Onchocerca</taxon>
    </lineage>
</organism>
<dbReference type="AlphaFoldDB" id="A0A183I2F3"/>
<dbReference type="SUPFAM" id="SSF52540">
    <property type="entry name" value="P-loop containing nucleoside triphosphate hydrolases"/>
    <property type="match status" value="1"/>
</dbReference>
<reference evidence="3 4" key="2">
    <citation type="submission" date="2018-11" db="EMBL/GenBank/DDBJ databases">
        <authorList>
            <consortium name="Pathogen Informatics"/>
        </authorList>
    </citation>
    <scope>NUCLEOTIDE SEQUENCE [LARGE SCALE GENOMIC DNA]</scope>
</reference>
<keyword evidence="2" id="KW-0597">Phosphoprotein</keyword>
<dbReference type="InterPro" id="IPR027417">
    <property type="entry name" value="P-loop_NTPase"/>
</dbReference>
<dbReference type="InterPro" id="IPR051641">
    <property type="entry name" value="RGK_GTP-binding_reg"/>
</dbReference>
<dbReference type="GO" id="GO:0005246">
    <property type="term" value="F:calcium channel regulator activity"/>
    <property type="evidence" value="ECO:0007669"/>
    <property type="project" value="TreeGrafter"/>
</dbReference>
<dbReference type="Gene3D" id="3.40.50.300">
    <property type="entry name" value="P-loop containing nucleotide triphosphate hydrolases"/>
    <property type="match status" value="1"/>
</dbReference>
<reference evidence="5" key="1">
    <citation type="submission" date="2016-06" db="UniProtKB">
        <authorList>
            <consortium name="WormBaseParasite"/>
        </authorList>
    </citation>
    <scope>IDENTIFICATION</scope>
</reference>
<name>A0A183I2F3_9BILA</name>
<dbReference type="STRING" id="387005.A0A183I2F3"/>
<evidence type="ECO:0000256" key="2">
    <source>
        <dbReference type="ARBA" id="ARBA00022553"/>
    </source>
</evidence>
<keyword evidence="4" id="KW-1185">Reference proteome</keyword>
<evidence type="ECO:0000256" key="1">
    <source>
        <dbReference type="ARBA" id="ARBA00008846"/>
    </source>
</evidence>